<keyword evidence="2" id="KW-1185">Reference proteome</keyword>
<evidence type="ECO:0000313" key="1">
    <source>
        <dbReference type="EMBL" id="PON48212.1"/>
    </source>
</evidence>
<organism evidence="1 2">
    <name type="scientific">Parasponia andersonii</name>
    <name type="common">Sponia andersonii</name>
    <dbReference type="NCBI Taxonomy" id="3476"/>
    <lineage>
        <taxon>Eukaryota</taxon>
        <taxon>Viridiplantae</taxon>
        <taxon>Streptophyta</taxon>
        <taxon>Embryophyta</taxon>
        <taxon>Tracheophyta</taxon>
        <taxon>Spermatophyta</taxon>
        <taxon>Magnoliopsida</taxon>
        <taxon>eudicotyledons</taxon>
        <taxon>Gunneridae</taxon>
        <taxon>Pentapetalae</taxon>
        <taxon>rosids</taxon>
        <taxon>fabids</taxon>
        <taxon>Rosales</taxon>
        <taxon>Cannabaceae</taxon>
        <taxon>Parasponia</taxon>
    </lineage>
</organism>
<proteinExistence type="predicted"/>
<evidence type="ECO:0000313" key="2">
    <source>
        <dbReference type="Proteomes" id="UP000237105"/>
    </source>
</evidence>
<dbReference type="AlphaFoldDB" id="A0A2P5BHD9"/>
<dbReference type="Proteomes" id="UP000237105">
    <property type="component" value="Unassembled WGS sequence"/>
</dbReference>
<sequence>MDQIFRPRKWRSRNRIFVRHEYKTNSRVYVFPKTTFVRSSSAKFLALQKLNLIHAYIYEKKIKDITRNCPEIYNLILLRCRGLKVLEISGLDKLEALKVKPSGGTRELEEWISMRQVFDVSLSVLL</sequence>
<accession>A0A2P5BHD9</accession>
<protein>
    <recommendedName>
        <fullName evidence="3">LRR domain containing protein</fullName>
    </recommendedName>
</protein>
<name>A0A2P5BHD9_PARAD</name>
<reference evidence="2" key="1">
    <citation type="submission" date="2016-06" db="EMBL/GenBank/DDBJ databases">
        <title>Parallel loss of symbiosis genes in relatives of nitrogen-fixing non-legume Parasponia.</title>
        <authorList>
            <person name="Van Velzen R."/>
            <person name="Holmer R."/>
            <person name="Bu F."/>
            <person name="Rutten L."/>
            <person name="Van Zeijl A."/>
            <person name="Liu W."/>
            <person name="Santuari L."/>
            <person name="Cao Q."/>
            <person name="Sharma T."/>
            <person name="Shen D."/>
            <person name="Roswanjaya Y."/>
            <person name="Wardhani T."/>
            <person name="Kalhor M.S."/>
            <person name="Jansen J."/>
            <person name="Van den Hoogen J."/>
            <person name="Gungor B."/>
            <person name="Hartog M."/>
            <person name="Hontelez J."/>
            <person name="Verver J."/>
            <person name="Yang W.-C."/>
            <person name="Schijlen E."/>
            <person name="Repin R."/>
            <person name="Schilthuizen M."/>
            <person name="Schranz E."/>
            <person name="Heidstra R."/>
            <person name="Miyata K."/>
            <person name="Fedorova E."/>
            <person name="Kohlen W."/>
            <person name="Bisseling T."/>
            <person name="Smit S."/>
            <person name="Geurts R."/>
        </authorList>
    </citation>
    <scope>NUCLEOTIDE SEQUENCE [LARGE SCALE GENOMIC DNA]</scope>
    <source>
        <strain evidence="2">cv. WU1-14</strain>
    </source>
</reference>
<gene>
    <name evidence="1" type="ORF">PanWU01x14_238620</name>
</gene>
<dbReference type="OrthoDB" id="1139140at2759"/>
<comment type="caution">
    <text evidence="1">The sequence shown here is derived from an EMBL/GenBank/DDBJ whole genome shotgun (WGS) entry which is preliminary data.</text>
</comment>
<dbReference type="EMBL" id="JXTB01000280">
    <property type="protein sequence ID" value="PON48212.1"/>
    <property type="molecule type" value="Genomic_DNA"/>
</dbReference>
<evidence type="ECO:0008006" key="3">
    <source>
        <dbReference type="Google" id="ProtNLM"/>
    </source>
</evidence>